<evidence type="ECO:0000313" key="2">
    <source>
        <dbReference type="EnsemblPlants" id="PGSC0003DMT400096693"/>
    </source>
</evidence>
<dbReference type="Proteomes" id="UP000011115">
    <property type="component" value="Unassembled WGS sequence"/>
</dbReference>
<keyword evidence="3" id="KW-1185">Reference proteome</keyword>
<accession>M1DZ14</accession>
<evidence type="ECO:0000256" key="1">
    <source>
        <dbReference type="SAM" id="MobiDB-lite"/>
    </source>
</evidence>
<proteinExistence type="predicted"/>
<evidence type="ECO:0008006" key="4">
    <source>
        <dbReference type="Google" id="ProtNLM"/>
    </source>
</evidence>
<feature type="region of interest" description="Disordered" evidence="1">
    <location>
        <begin position="220"/>
        <end position="257"/>
    </location>
</feature>
<feature type="compositionally biased region" description="Polar residues" evidence="1">
    <location>
        <begin position="181"/>
        <end position="192"/>
    </location>
</feature>
<reference evidence="2" key="2">
    <citation type="submission" date="2015-06" db="UniProtKB">
        <authorList>
            <consortium name="EnsemblPlants"/>
        </authorList>
    </citation>
    <scope>IDENTIFICATION</scope>
    <source>
        <strain evidence="2">DM1-3 516 R44</strain>
    </source>
</reference>
<feature type="compositionally biased region" description="Pro residues" evidence="1">
    <location>
        <begin position="245"/>
        <end position="255"/>
    </location>
</feature>
<evidence type="ECO:0000313" key="3">
    <source>
        <dbReference type="Proteomes" id="UP000011115"/>
    </source>
</evidence>
<dbReference type="PANTHER" id="PTHR33180">
    <property type="entry name" value="PHOTOSYSTEM II CP43 REACTION CENTER PROTEIN"/>
    <property type="match status" value="1"/>
</dbReference>
<dbReference type="GO" id="GO:0009523">
    <property type="term" value="C:photosystem II"/>
    <property type="evidence" value="ECO:0000318"/>
    <property type="project" value="GO_Central"/>
</dbReference>
<dbReference type="Gramene" id="PGSC0003DMT400096693">
    <property type="protein sequence ID" value="PGSC0003DMT400096693"/>
    <property type="gene ID" value="PGSC0003DMG400046264"/>
</dbReference>
<dbReference type="AlphaFoldDB" id="M1DZ14"/>
<name>M1DZ14_SOLTU</name>
<dbReference type="InParanoid" id="M1DZ14"/>
<feature type="region of interest" description="Disordered" evidence="1">
    <location>
        <begin position="176"/>
        <end position="199"/>
    </location>
</feature>
<dbReference type="PaxDb" id="4113-PGSC0003DMT400096693"/>
<protein>
    <recommendedName>
        <fullName evidence="4">Integrase core domain containing protein</fullName>
    </recommendedName>
</protein>
<dbReference type="EnsemblPlants" id="PGSC0003DMT400096693">
    <property type="protein sequence ID" value="PGSC0003DMT400096693"/>
    <property type="gene ID" value="PGSC0003DMG400046264"/>
</dbReference>
<dbReference type="PANTHER" id="PTHR33180:SF31">
    <property type="entry name" value="POLYPROTEIN PROTEIN"/>
    <property type="match status" value="1"/>
</dbReference>
<organism evidence="2 3">
    <name type="scientific">Solanum tuberosum</name>
    <name type="common">Potato</name>
    <dbReference type="NCBI Taxonomy" id="4113"/>
    <lineage>
        <taxon>Eukaryota</taxon>
        <taxon>Viridiplantae</taxon>
        <taxon>Streptophyta</taxon>
        <taxon>Embryophyta</taxon>
        <taxon>Tracheophyta</taxon>
        <taxon>Spermatophyta</taxon>
        <taxon>Magnoliopsida</taxon>
        <taxon>eudicotyledons</taxon>
        <taxon>Gunneridae</taxon>
        <taxon>Pentapetalae</taxon>
        <taxon>asterids</taxon>
        <taxon>lamiids</taxon>
        <taxon>Solanales</taxon>
        <taxon>Solanaceae</taxon>
        <taxon>Solanoideae</taxon>
        <taxon>Solaneae</taxon>
        <taxon>Solanum</taxon>
    </lineage>
</organism>
<dbReference type="HOGENOM" id="CLU_029307_3_1_1"/>
<dbReference type="GO" id="GO:0009579">
    <property type="term" value="C:thylakoid"/>
    <property type="evidence" value="ECO:0000318"/>
    <property type="project" value="GO_Central"/>
</dbReference>
<sequence>MDFMMAALMTQMDELAKKVRELDVRCVKKDRYVPPHERRKSKNKGDGQTEAMLTLLLRKANTQDMVLEKLRENVLLLNQMSTSHVMLIHLLGSQVDKVLNESYKDPKRGCLMKLRQTTLVELEHGDGGIGSTWVQLERVNPSPSPTHTARESEWAKAEVVLNAATRCSRKTELIRGKPKVQSASRQTGQQALFGTPFEPPSFLEPEDYQLLQARRAELHFESTNDPSRNTVPPTRPTPTKTVVQVPPPVQAPPPHSFNRLKAEGHNTILEEKRLSTHGVVDRYPEVWNTIKSTNSRSSQSPEALIFPLGSGSSTLPMGSWYQKGKKKSSTFKPIDDVIVRGRKVKCSNTDINEVLRCTMNVMHYYIDLIQKKTLDDLKGWLAPLVSDVTRRWIEVGALNEKKDLNVAAR</sequence>
<reference evidence="3" key="1">
    <citation type="journal article" date="2011" name="Nature">
        <title>Genome sequence and analysis of the tuber crop potato.</title>
        <authorList>
            <consortium name="The Potato Genome Sequencing Consortium"/>
        </authorList>
    </citation>
    <scope>NUCLEOTIDE SEQUENCE [LARGE SCALE GENOMIC DNA]</scope>
    <source>
        <strain evidence="3">cv. DM1-3 516 R44</strain>
    </source>
</reference>